<dbReference type="OrthoDB" id="9804309at2"/>
<evidence type="ECO:0000313" key="5">
    <source>
        <dbReference type="Proteomes" id="UP000198426"/>
    </source>
</evidence>
<name>A0A239JU57_9RHOB</name>
<evidence type="ECO:0000313" key="4">
    <source>
        <dbReference type="EMBL" id="SNT09456.1"/>
    </source>
</evidence>
<dbReference type="PANTHER" id="PTHR12818">
    <property type="entry name" value="TRNA (ADENINE(37)-N6)-METHYLTRANSFERASE"/>
    <property type="match status" value="1"/>
</dbReference>
<dbReference type="InterPro" id="IPR040372">
    <property type="entry name" value="YaeB-like"/>
</dbReference>
<keyword evidence="5" id="KW-1185">Reference proteome</keyword>
<dbReference type="Proteomes" id="UP000198426">
    <property type="component" value="Unassembled WGS sequence"/>
</dbReference>
<reference evidence="4 5" key="1">
    <citation type="submission" date="2017-06" db="EMBL/GenBank/DDBJ databases">
        <authorList>
            <person name="Kim H.J."/>
            <person name="Triplett B.A."/>
        </authorList>
    </citation>
    <scope>NUCLEOTIDE SEQUENCE [LARGE SCALE GENOMIC DNA]</scope>
    <source>
        <strain evidence="4 5">DSM 29339</strain>
    </source>
</reference>
<feature type="domain" description="TsaA-like" evidence="3">
    <location>
        <begin position="30"/>
        <end position="164"/>
    </location>
</feature>
<dbReference type="RefSeq" id="WP_089234027.1">
    <property type="nucleotide sequence ID" value="NZ_FZOY01000006.1"/>
</dbReference>
<proteinExistence type="inferred from homology"/>
<evidence type="ECO:0000259" key="3">
    <source>
        <dbReference type="PROSITE" id="PS51668"/>
    </source>
</evidence>
<dbReference type="GO" id="GO:0008168">
    <property type="term" value="F:methyltransferase activity"/>
    <property type="evidence" value="ECO:0007669"/>
    <property type="project" value="UniProtKB-KW"/>
</dbReference>
<dbReference type="PROSITE" id="PS51668">
    <property type="entry name" value="TSAA_2"/>
    <property type="match status" value="1"/>
</dbReference>
<organism evidence="4 5">
    <name type="scientific">Tropicimonas sediminicola</name>
    <dbReference type="NCBI Taxonomy" id="1031541"/>
    <lineage>
        <taxon>Bacteria</taxon>
        <taxon>Pseudomonadati</taxon>
        <taxon>Pseudomonadota</taxon>
        <taxon>Alphaproteobacteria</taxon>
        <taxon>Rhodobacterales</taxon>
        <taxon>Roseobacteraceae</taxon>
        <taxon>Tropicimonas</taxon>
    </lineage>
</organism>
<sequence>MSDRDDYTPVIRPGERLLARDPAAADDARICFIGEIRTPWGPKECPRNIGSARQSGQGARIELIEGMGEGLEGLVPGQPLVVLYWMDRARRDLILQAPRHTEAPRGTFALRSPNRPNPVAMSVVRIVSIDAGTGVIEIDALDCFDRTPVVDLKPWHASIDSPAEAPPGRES</sequence>
<keyword evidence="4" id="KW-0808">Transferase</keyword>
<keyword evidence="4" id="KW-0489">Methyltransferase</keyword>
<comment type="similarity">
    <text evidence="2">Belongs to the tRNA methyltransferase O family.</text>
</comment>
<dbReference type="InterPro" id="IPR023370">
    <property type="entry name" value="TrmO-like_N"/>
</dbReference>
<keyword evidence="1" id="KW-0949">S-adenosyl-L-methionine</keyword>
<dbReference type="InterPro" id="IPR036414">
    <property type="entry name" value="YaeB_N_sf"/>
</dbReference>
<dbReference type="Gene3D" id="2.40.30.70">
    <property type="entry name" value="YaeB-like"/>
    <property type="match status" value="1"/>
</dbReference>
<dbReference type="Pfam" id="PF01980">
    <property type="entry name" value="TrmO_N"/>
    <property type="match status" value="1"/>
</dbReference>
<protein>
    <submittedName>
        <fullName evidence="4">tRNA-Thr(GGU) m(6)t(6)A37 methyltransferase TsaA</fullName>
    </submittedName>
</protein>
<gene>
    <name evidence="4" type="ORF">SAMN05421757_10675</name>
</gene>
<dbReference type="PANTHER" id="PTHR12818:SF0">
    <property type="entry name" value="TRNA (ADENINE(37)-N6)-METHYLTRANSFERASE"/>
    <property type="match status" value="1"/>
</dbReference>
<accession>A0A239JU57</accession>
<evidence type="ECO:0000256" key="1">
    <source>
        <dbReference type="ARBA" id="ARBA00022691"/>
    </source>
</evidence>
<dbReference type="SUPFAM" id="SSF118196">
    <property type="entry name" value="YaeB-like"/>
    <property type="match status" value="1"/>
</dbReference>
<dbReference type="AlphaFoldDB" id="A0A239JU57"/>
<dbReference type="InterPro" id="IPR036413">
    <property type="entry name" value="YaeB-like_sf"/>
</dbReference>
<dbReference type="EMBL" id="FZOY01000006">
    <property type="protein sequence ID" value="SNT09456.1"/>
    <property type="molecule type" value="Genomic_DNA"/>
</dbReference>
<dbReference type="GO" id="GO:0032259">
    <property type="term" value="P:methylation"/>
    <property type="evidence" value="ECO:0007669"/>
    <property type="project" value="UniProtKB-KW"/>
</dbReference>
<evidence type="ECO:0000256" key="2">
    <source>
        <dbReference type="ARBA" id="ARBA00033753"/>
    </source>
</evidence>